<evidence type="ECO:0000256" key="14">
    <source>
        <dbReference type="ARBA" id="ARBA00058524"/>
    </source>
</evidence>
<name>A0A5B8MDZ3_9CHLO</name>
<dbReference type="InterPro" id="IPR017945">
    <property type="entry name" value="DHBP_synth_RibB-like_a/b_dom"/>
</dbReference>
<comment type="catalytic activity">
    <reaction evidence="13">
        <text>L-threonine + hydrogencarbonate + ATP = L-threonylcarbamoyladenylate + diphosphate + H2O</text>
        <dbReference type="Rhea" id="RHEA:36407"/>
        <dbReference type="ChEBI" id="CHEBI:15377"/>
        <dbReference type="ChEBI" id="CHEBI:17544"/>
        <dbReference type="ChEBI" id="CHEBI:30616"/>
        <dbReference type="ChEBI" id="CHEBI:33019"/>
        <dbReference type="ChEBI" id="CHEBI:57926"/>
        <dbReference type="ChEBI" id="CHEBI:73682"/>
        <dbReference type="EC" id="2.7.7.87"/>
    </reaction>
</comment>
<keyword evidence="10" id="KW-0809">Transit peptide</keyword>
<proteinExistence type="inferred from homology"/>
<evidence type="ECO:0000256" key="10">
    <source>
        <dbReference type="ARBA" id="ARBA00022946"/>
    </source>
</evidence>
<evidence type="ECO:0000256" key="11">
    <source>
        <dbReference type="ARBA" id="ARBA00023128"/>
    </source>
</evidence>
<evidence type="ECO:0000256" key="4">
    <source>
        <dbReference type="ARBA" id="ARBA00007663"/>
    </source>
</evidence>
<evidence type="ECO:0000256" key="7">
    <source>
        <dbReference type="ARBA" id="ARBA00022475"/>
    </source>
</evidence>
<dbReference type="STRING" id="1764295.A0A5B8MDZ3"/>
<evidence type="ECO:0000256" key="16">
    <source>
        <dbReference type="SAM" id="MobiDB-lite"/>
    </source>
</evidence>
<dbReference type="GO" id="GO:0003725">
    <property type="term" value="F:double-stranded RNA binding"/>
    <property type="evidence" value="ECO:0007669"/>
    <property type="project" value="InterPro"/>
</dbReference>
<sequence>MVGKVPNGGVNRGALASAVGLQATCEDRVLVRKADGEDEMTIQVALPPAGRMRNMCRKKDEAIAKPLERIRRTVSSACLGNQGGRERKKSRGEHSAAASDVAADLGVSCTILDRIGKPVPETTTNSEAWQTGYTLELKYTLKEENAGLLEKKLRIETNLPACSEISLPKRVVAGDIVTSPYARLEFCSRGDCKWLWCVESEKGWELVAEGKPDLAVDEQHVGKRIKIKCEPACGGRLGEPREAVSVEPVMGAPRLEFMKARHERMARSKPDTSLRIMTYNILADVYSKTDYARDVLFPEIAPEHLDTGYRQQLSLFEIGGFASDVVCLQEMDTYLYDKFWSPRLESMGYSGFFGPKTSKAEGCALFWKSGRLSAIGKESIHIRDYFGDEQWLEQHLGVGVGRAIASDPNLAAILKKISTAAQFVLLEENDSKRKILVTNTHLYFHPGASHVRSLSVAVMLAYASDLLSRHKLLGDCVVLICGDLNSEPDTGAIELLAKGSVSREHYEWLDCLRFSWKGRDEEAGFEQDEELKYELDAGSALGGEAVTGFYLKNPFGPLTSADGLRSSFTNYVKGYIGALDYIFFNPQGMKLEDFAPLPLERDLCREEDVDSEGRVLKQGYLPSQAFPSDHVSLVADFSFLDASGATATGGVPLAWPPPEDREVMPLPASRWNEGKAADALRQGKIIAVPTDTIYGVAAAASSDEGIDRIYDAKQRPAFLPLALCIAHASEIGRYGEASHLPGGLVEEFLPGPYTLLLNRKEDSELSKNLNPGTKTVGIRVPESSFVRGVVSQLGFAIALTSANISGGQSSTAVGHFREIWSKCANVYDGGSLNAGTSGSTIIDLTQEGVYKIVRKGCSEAEARSILERYGINEQQ</sequence>
<evidence type="ECO:0000256" key="12">
    <source>
        <dbReference type="ARBA" id="ARBA00023136"/>
    </source>
</evidence>
<dbReference type="AlphaFoldDB" id="A0A5B8MDZ3"/>
<reference evidence="18 19" key="1">
    <citation type="submission" date="2018-07" db="EMBL/GenBank/DDBJ databases">
        <title>The complete nuclear genome of the prasinophyte Chloropicon primus (CCMP1205).</title>
        <authorList>
            <person name="Pombert J.-F."/>
            <person name="Otis C."/>
            <person name="Turmel M."/>
            <person name="Lemieux C."/>
        </authorList>
    </citation>
    <scope>NUCLEOTIDE SEQUENCE [LARGE SCALE GENOMIC DNA]</scope>
    <source>
        <strain evidence="18 19">CCMP1205</strain>
    </source>
</reference>
<dbReference type="PROSITE" id="PS51163">
    <property type="entry name" value="YRDC"/>
    <property type="match status" value="1"/>
</dbReference>
<dbReference type="InterPro" id="IPR005135">
    <property type="entry name" value="Endo/exonuclease/phosphatase"/>
</dbReference>
<keyword evidence="9" id="KW-0808">Transferase</keyword>
<dbReference type="Proteomes" id="UP000316726">
    <property type="component" value="Chromosome 1"/>
</dbReference>
<keyword evidence="7" id="KW-1003">Cell membrane</keyword>
<evidence type="ECO:0000256" key="1">
    <source>
        <dbReference type="ARBA" id="ARBA00004173"/>
    </source>
</evidence>
<dbReference type="PANTHER" id="PTHR12121">
    <property type="entry name" value="CARBON CATABOLITE REPRESSOR PROTEIN 4"/>
    <property type="match status" value="1"/>
</dbReference>
<dbReference type="GO" id="GO:0000288">
    <property type="term" value="P:nuclear-transcribed mRNA catabolic process, deadenylation-dependent decay"/>
    <property type="evidence" value="ECO:0007669"/>
    <property type="project" value="TreeGrafter"/>
</dbReference>
<keyword evidence="8" id="KW-0963">Cytoplasm</keyword>
<dbReference type="GO" id="GO:0005886">
    <property type="term" value="C:plasma membrane"/>
    <property type="evidence" value="ECO:0007669"/>
    <property type="project" value="UniProtKB-SubCell"/>
</dbReference>
<dbReference type="OrthoDB" id="412787at2759"/>
<evidence type="ECO:0000256" key="15">
    <source>
        <dbReference type="ARBA" id="ARBA00063146"/>
    </source>
</evidence>
<dbReference type="EMBL" id="CP031034">
    <property type="protein sequence ID" value="QDZ17865.1"/>
    <property type="molecule type" value="Genomic_DNA"/>
</dbReference>
<dbReference type="FunFam" id="3.90.870.10:FF:000007">
    <property type="entry name" value="YrdC N6-threonylcarbamoyltransferase domain containing"/>
    <property type="match status" value="1"/>
</dbReference>
<organism evidence="18 19">
    <name type="scientific">Chloropicon primus</name>
    <dbReference type="NCBI Taxonomy" id="1764295"/>
    <lineage>
        <taxon>Eukaryota</taxon>
        <taxon>Viridiplantae</taxon>
        <taxon>Chlorophyta</taxon>
        <taxon>Chloropicophyceae</taxon>
        <taxon>Chloropicales</taxon>
        <taxon>Chloropicaceae</taxon>
        <taxon>Chloropicon</taxon>
    </lineage>
</organism>
<evidence type="ECO:0000313" key="18">
    <source>
        <dbReference type="EMBL" id="QDZ17865.1"/>
    </source>
</evidence>
<evidence type="ECO:0000256" key="2">
    <source>
        <dbReference type="ARBA" id="ARBA00004202"/>
    </source>
</evidence>
<dbReference type="SUPFAM" id="SSF55821">
    <property type="entry name" value="YrdC/RibB"/>
    <property type="match status" value="1"/>
</dbReference>
<comment type="function">
    <text evidence="14">Cytoplasmic and mitochondrial threonylcarbamoyl-AMP synthase required for the formation of a threonylcarbamoyl group on adenosine at position 37 (t(6)A37) in tRNAs that read codons beginning with adenine. Catalyzes the conversion of L-threonine, HCO(3)(-)/CO(2) and ATP to give threonylcarbamoyl-AMP (TC-AMP) as the acyladenylate intermediate, with the release of diphosphate. Participates in t(6)A37 formation in cytoplasmic and mitochondrial tRNAs. May regulate the activity of some transporters.</text>
</comment>
<accession>A0A5B8MDZ3</accession>
<evidence type="ECO:0000313" key="19">
    <source>
        <dbReference type="Proteomes" id="UP000316726"/>
    </source>
</evidence>
<dbReference type="SUPFAM" id="SSF56219">
    <property type="entry name" value="DNase I-like"/>
    <property type="match status" value="1"/>
</dbReference>
<evidence type="ECO:0000256" key="9">
    <source>
        <dbReference type="ARBA" id="ARBA00022679"/>
    </source>
</evidence>
<evidence type="ECO:0000256" key="8">
    <source>
        <dbReference type="ARBA" id="ARBA00022490"/>
    </source>
</evidence>
<dbReference type="GO" id="GO:0005739">
    <property type="term" value="C:mitochondrion"/>
    <property type="evidence" value="ECO:0007669"/>
    <property type="project" value="UniProtKB-SubCell"/>
</dbReference>
<keyword evidence="11" id="KW-0496">Mitochondrion</keyword>
<dbReference type="PANTHER" id="PTHR12121:SF37">
    <property type="entry name" value="2',5'-PHOSPHODIESTERASE 12"/>
    <property type="match status" value="1"/>
</dbReference>
<evidence type="ECO:0000256" key="3">
    <source>
        <dbReference type="ARBA" id="ARBA00004496"/>
    </source>
</evidence>
<dbReference type="InterPro" id="IPR050410">
    <property type="entry name" value="CCR4/nocturin_mRNA_transcr"/>
</dbReference>
<evidence type="ECO:0000256" key="6">
    <source>
        <dbReference type="ARBA" id="ARBA00015492"/>
    </source>
</evidence>
<comment type="similarity">
    <text evidence="4">Belongs to the SUA5 family.</text>
</comment>
<dbReference type="EC" id="2.7.7.87" evidence="5"/>
<dbReference type="GO" id="GO:0000175">
    <property type="term" value="F:3'-5'-RNA exonuclease activity"/>
    <property type="evidence" value="ECO:0007669"/>
    <property type="project" value="TreeGrafter"/>
</dbReference>
<dbReference type="GO" id="GO:0061710">
    <property type="term" value="F:L-threonylcarbamoyladenylate synthase"/>
    <property type="evidence" value="ECO:0007669"/>
    <property type="project" value="UniProtKB-EC"/>
</dbReference>
<evidence type="ECO:0000256" key="5">
    <source>
        <dbReference type="ARBA" id="ARBA00012584"/>
    </source>
</evidence>
<dbReference type="InterPro" id="IPR036691">
    <property type="entry name" value="Endo/exonu/phosph_ase_sf"/>
</dbReference>
<dbReference type="NCBIfam" id="TIGR00057">
    <property type="entry name" value="L-threonylcarbamoyladenylate synthase"/>
    <property type="match status" value="1"/>
</dbReference>
<dbReference type="InterPro" id="IPR006070">
    <property type="entry name" value="Sua5-like_dom"/>
</dbReference>
<feature type="domain" description="YrdC-like" evidence="17">
    <location>
        <begin position="670"/>
        <end position="858"/>
    </location>
</feature>
<dbReference type="Pfam" id="PF03372">
    <property type="entry name" value="Exo_endo_phos"/>
    <property type="match status" value="1"/>
</dbReference>
<gene>
    <name evidence="18" type="ORF">A3770_01p03830</name>
</gene>
<dbReference type="Gene3D" id="3.60.10.10">
    <property type="entry name" value="Endonuclease/exonuclease/phosphatase"/>
    <property type="match status" value="1"/>
</dbReference>
<dbReference type="Gene3D" id="3.90.870.10">
    <property type="entry name" value="DHBP synthase"/>
    <property type="match status" value="1"/>
</dbReference>
<protein>
    <recommendedName>
        <fullName evidence="6">Threonylcarbamoyl-AMP synthase</fullName>
        <ecNumber evidence="5">2.7.7.87</ecNumber>
    </recommendedName>
</protein>
<comment type="subcellular location">
    <subcellularLocation>
        <location evidence="2">Cell membrane</location>
        <topology evidence="2">Peripheral membrane protein</topology>
    </subcellularLocation>
    <subcellularLocation>
        <location evidence="3">Cytoplasm</location>
    </subcellularLocation>
    <subcellularLocation>
        <location evidence="1">Mitochondrion</location>
    </subcellularLocation>
</comment>
<keyword evidence="12" id="KW-0472">Membrane</keyword>
<feature type="region of interest" description="Disordered" evidence="16">
    <location>
        <begin position="75"/>
        <end position="97"/>
    </location>
</feature>
<evidence type="ECO:0000259" key="17">
    <source>
        <dbReference type="PROSITE" id="PS51163"/>
    </source>
</evidence>
<keyword evidence="19" id="KW-1185">Reference proteome</keyword>
<dbReference type="Pfam" id="PF01300">
    <property type="entry name" value="Sua5_yciO_yrdC"/>
    <property type="match status" value="1"/>
</dbReference>
<comment type="subunit">
    <text evidence="15">Interacts with RSC1A1.</text>
</comment>
<evidence type="ECO:0000256" key="13">
    <source>
        <dbReference type="ARBA" id="ARBA00048366"/>
    </source>
</evidence>